<feature type="compositionally biased region" description="Polar residues" evidence="1">
    <location>
        <begin position="164"/>
        <end position="184"/>
    </location>
</feature>
<dbReference type="EMBL" id="CACRXK020000057">
    <property type="protein sequence ID" value="CAB3977598.1"/>
    <property type="molecule type" value="Genomic_DNA"/>
</dbReference>
<evidence type="ECO:0000256" key="1">
    <source>
        <dbReference type="SAM" id="MobiDB-lite"/>
    </source>
</evidence>
<evidence type="ECO:0000313" key="3">
    <source>
        <dbReference type="Proteomes" id="UP001152795"/>
    </source>
</evidence>
<dbReference type="AlphaFoldDB" id="A0A7D9H7J2"/>
<reference evidence="2" key="1">
    <citation type="submission" date="2020-04" db="EMBL/GenBank/DDBJ databases">
        <authorList>
            <person name="Alioto T."/>
            <person name="Alioto T."/>
            <person name="Gomez Garrido J."/>
        </authorList>
    </citation>
    <scope>NUCLEOTIDE SEQUENCE</scope>
    <source>
        <strain evidence="2">A484AB</strain>
    </source>
</reference>
<protein>
    <submittedName>
        <fullName evidence="2">Uncharacterized protein</fullName>
    </submittedName>
</protein>
<keyword evidence="3" id="KW-1185">Reference proteome</keyword>
<proteinExistence type="predicted"/>
<evidence type="ECO:0000313" key="2">
    <source>
        <dbReference type="EMBL" id="CAB3977598.1"/>
    </source>
</evidence>
<name>A0A7D9H7J2_PARCT</name>
<dbReference type="OrthoDB" id="10670464at2759"/>
<gene>
    <name evidence="2" type="ORF">PACLA_8A084641</name>
</gene>
<comment type="caution">
    <text evidence="2">The sequence shown here is derived from an EMBL/GenBank/DDBJ whole genome shotgun (WGS) entry which is preliminary data.</text>
</comment>
<dbReference type="Proteomes" id="UP001152795">
    <property type="component" value="Unassembled WGS sequence"/>
</dbReference>
<sequence>MNADTCVDVVENISMKKEEINTLETVQNWTLGHESSNDSTWQPINSITASEAVDVSETIFKPFDGNISTAEDSNLKINEHVLQQDNHPIDTRQNRTAIHESTNDSIWQSTTPGADDVPHTNDKNIPTAEYPSMIVNKHSSHESGDILLAKLNIDSDGSTKSEISDLGTSTKNNESISTNDETGNQTAVAGNEKTVNQNVTTEVLSNVENVHHDKITTKEVTDKFFEPSSSKSKNTVVEDGRHDNHHLCHVTGVDKANRGEVNHQLYNVASLAGRNHTTRHLSHGYNLACGEGIVATDQLSHVNIAASGKVNYAIFPNTCPHPGHILHKDIADDQLQRYLEDACYESESIAKETLSSFGNENQTQEMNLDDFVEISLEEKRSSNDSSIGRNQAQDTSSIQFKSHGKLCCLNKCFKRFRCTSSTKS</sequence>
<feature type="region of interest" description="Disordered" evidence="1">
    <location>
        <begin position="157"/>
        <end position="184"/>
    </location>
</feature>
<accession>A0A7D9H7J2</accession>
<organism evidence="2 3">
    <name type="scientific">Paramuricea clavata</name>
    <name type="common">Red gorgonian</name>
    <name type="synonym">Violescent sea-whip</name>
    <dbReference type="NCBI Taxonomy" id="317549"/>
    <lineage>
        <taxon>Eukaryota</taxon>
        <taxon>Metazoa</taxon>
        <taxon>Cnidaria</taxon>
        <taxon>Anthozoa</taxon>
        <taxon>Octocorallia</taxon>
        <taxon>Malacalcyonacea</taxon>
        <taxon>Plexauridae</taxon>
        <taxon>Paramuricea</taxon>
    </lineage>
</organism>